<evidence type="ECO:0000313" key="13">
    <source>
        <dbReference type="EMBL" id="QDZ02908.1"/>
    </source>
</evidence>
<evidence type="ECO:0000256" key="1">
    <source>
        <dbReference type="ARBA" id="ARBA00001974"/>
    </source>
</evidence>
<dbReference type="InterPro" id="IPR013786">
    <property type="entry name" value="AcylCoA_DH/ox_N"/>
</dbReference>
<dbReference type="FunFam" id="1.20.140.10:FF:000001">
    <property type="entry name" value="Acyl-CoA dehydrogenase"/>
    <property type="match status" value="1"/>
</dbReference>
<dbReference type="InterPro" id="IPR034178">
    <property type="entry name" value="IBD"/>
</dbReference>
<evidence type="ECO:0000256" key="4">
    <source>
        <dbReference type="ARBA" id="ARBA00022456"/>
    </source>
</evidence>
<evidence type="ECO:0000256" key="7">
    <source>
        <dbReference type="ARBA" id="ARBA00023002"/>
    </source>
</evidence>
<dbReference type="InterPro" id="IPR052547">
    <property type="entry name" value="Mito_Isobutyryl-CoADH"/>
</dbReference>
<feature type="domain" description="Acyl-CoA dehydrogenase/oxidase N-terminal" evidence="12">
    <location>
        <begin position="15"/>
        <end position="126"/>
    </location>
</feature>
<feature type="domain" description="Acyl-CoA oxidase/dehydrogenase middle" evidence="11">
    <location>
        <begin position="131"/>
        <end position="228"/>
    </location>
</feature>
<dbReference type="InterPro" id="IPR037069">
    <property type="entry name" value="AcylCoA_DH/ox_N_sf"/>
</dbReference>
<dbReference type="CDD" id="cd01162">
    <property type="entry name" value="IBD"/>
    <property type="match status" value="1"/>
</dbReference>
<dbReference type="EMBL" id="CP042301">
    <property type="protein sequence ID" value="QDZ02908.1"/>
    <property type="molecule type" value="Genomic_DNA"/>
</dbReference>
<dbReference type="GO" id="GO:0050660">
    <property type="term" value="F:flavin adenine dinucleotide binding"/>
    <property type="evidence" value="ECO:0007669"/>
    <property type="project" value="InterPro"/>
</dbReference>
<dbReference type="PANTHER" id="PTHR43831">
    <property type="entry name" value="ISOBUTYRYL-COA DEHYDROGENASE"/>
    <property type="match status" value="1"/>
</dbReference>
<dbReference type="Pfam" id="PF02771">
    <property type="entry name" value="Acyl-CoA_dh_N"/>
    <property type="match status" value="1"/>
</dbReference>
<dbReference type="InterPro" id="IPR006091">
    <property type="entry name" value="Acyl-CoA_Oxase/DH_mid-dom"/>
</dbReference>
<organism evidence="13 14">
    <name type="scientific">Nitratireductor mangrovi</name>
    <dbReference type="NCBI Taxonomy" id="2599600"/>
    <lineage>
        <taxon>Bacteria</taxon>
        <taxon>Pseudomonadati</taxon>
        <taxon>Pseudomonadota</taxon>
        <taxon>Alphaproteobacteria</taxon>
        <taxon>Hyphomicrobiales</taxon>
        <taxon>Phyllobacteriaceae</taxon>
        <taxon>Nitratireductor</taxon>
    </lineage>
</organism>
<dbReference type="SUPFAM" id="SSF56645">
    <property type="entry name" value="Acyl-CoA dehydrogenase NM domain-like"/>
    <property type="match status" value="1"/>
</dbReference>
<dbReference type="PANTHER" id="PTHR43831:SF1">
    <property type="entry name" value="ISOBUTYRYL-COA DEHYDROGENASE, MITOCHONDRIAL"/>
    <property type="match status" value="1"/>
</dbReference>
<dbReference type="FunFam" id="1.10.540.10:FF:000026">
    <property type="entry name" value="Acyl-CoA dehydrogenase medium chain"/>
    <property type="match status" value="1"/>
</dbReference>
<evidence type="ECO:0000256" key="6">
    <source>
        <dbReference type="ARBA" id="ARBA00022827"/>
    </source>
</evidence>
<evidence type="ECO:0000259" key="12">
    <source>
        <dbReference type="Pfam" id="PF02771"/>
    </source>
</evidence>
<dbReference type="Pfam" id="PF00441">
    <property type="entry name" value="Acyl-CoA_dh_1"/>
    <property type="match status" value="1"/>
</dbReference>
<reference evidence="13" key="1">
    <citation type="submission" date="2020-04" db="EMBL/GenBank/DDBJ databases">
        <title>Nitratireductor sp. nov. isolated from mangrove soil.</title>
        <authorList>
            <person name="Ye Y."/>
        </authorList>
    </citation>
    <scope>NUCLEOTIDE SEQUENCE</scope>
    <source>
        <strain evidence="13">SY7</strain>
    </source>
</reference>
<keyword evidence="6 9" id="KW-0274">FAD</keyword>
<evidence type="ECO:0000256" key="5">
    <source>
        <dbReference type="ARBA" id="ARBA00022630"/>
    </source>
</evidence>
<dbReference type="GO" id="GO:0009083">
    <property type="term" value="P:branched-chain amino acid catabolic process"/>
    <property type="evidence" value="ECO:0007669"/>
    <property type="project" value="UniProtKB-KW"/>
</dbReference>
<dbReference type="OrthoDB" id="9775090at2"/>
<evidence type="ECO:0000256" key="2">
    <source>
        <dbReference type="ARBA" id="ARBA00005109"/>
    </source>
</evidence>
<comment type="pathway">
    <text evidence="2">Amino-acid degradation; L-valine degradation.</text>
</comment>
<evidence type="ECO:0000313" key="14">
    <source>
        <dbReference type="Proteomes" id="UP000321389"/>
    </source>
</evidence>
<dbReference type="PROSITE" id="PS00072">
    <property type="entry name" value="ACYL_COA_DH_1"/>
    <property type="match status" value="1"/>
</dbReference>
<dbReference type="InterPro" id="IPR036250">
    <property type="entry name" value="AcylCo_DH-like_C"/>
</dbReference>
<accession>A0A5B8L603</accession>
<evidence type="ECO:0000256" key="3">
    <source>
        <dbReference type="ARBA" id="ARBA00009347"/>
    </source>
</evidence>
<comment type="similarity">
    <text evidence="3 9">Belongs to the acyl-CoA dehydrogenase family.</text>
</comment>
<dbReference type="KEGG" id="niy:FQ775_22480"/>
<dbReference type="PROSITE" id="PS00073">
    <property type="entry name" value="ACYL_COA_DH_2"/>
    <property type="match status" value="1"/>
</dbReference>
<dbReference type="RefSeq" id="WP_146301542.1">
    <property type="nucleotide sequence ID" value="NZ_CP042301.2"/>
</dbReference>
<gene>
    <name evidence="13" type="ORF">FQ775_22480</name>
</gene>
<protein>
    <submittedName>
        <fullName evidence="13">Acyl-CoA dehydrogenase</fullName>
    </submittedName>
</protein>
<keyword evidence="4" id="KW-0101">Branched-chain amino acid catabolism</keyword>
<dbReference type="GO" id="GO:0006629">
    <property type="term" value="P:lipid metabolic process"/>
    <property type="evidence" value="ECO:0007669"/>
    <property type="project" value="InterPro"/>
</dbReference>
<feature type="active site" description="Proton acceptor" evidence="8">
    <location>
        <position position="375"/>
    </location>
</feature>
<dbReference type="InterPro" id="IPR009100">
    <property type="entry name" value="AcylCoA_DH/oxidase_NM_dom_sf"/>
</dbReference>
<dbReference type="Proteomes" id="UP000321389">
    <property type="component" value="Chromosome"/>
</dbReference>
<dbReference type="InterPro" id="IPR046373">
    <property type="entry name" value="Acyl-CoA_Oxase/DH_mid-dom_sf"/>
</dbReference>
<dbReference type="Gene3D" id="1.20.140.10">
    <property type="entry name" value="Butyryl-CoA Dehydrogenase, subunit A, domain 3"/>
    <property type="match status" value="1"/>
</dbReference>
<keyword evidence="14" id="KW-1185">Reference proteome</keyword>
<dbReference type="InterPro" id="IPR006089">
    <property type="entry name" value="Acyl-CoA_DH_CS"/>
</dbReference>
<dbReference type="SUPFAM" id="SSF47203">
    <property type="entry name" value="Acyl-CoA dehydrogenase C-terminal domain-like"/>
    <property type="match status" value="1"/>
</dbReference>
<evidence type="ECO:0000259" key="10">
    <source>
        <dbReference type="Pfam" id="PF00441"/>
    </source>
</evidence>
<dbReference type="Pfam" id="PF02770">
    <property type="entry name" value="Acyl-CoA_dh_M"/>
    <property type="match status" value="1"/>
</dbReference>
<proteinExistence type="inferred from homology"/>
<evidence type="ECO:0000259" key="11">
    <source>
        <dbReference type="Pfam" id="PF02770"/>
    </source>
</evidence>
<dbReference type="Gene3D" id="2.40.110.10">
    <property type="entry name" value="Butyryl-CoA Dehydrogenase, subunit A, domain 2"/>
    <property type="match status" value="1"/>
</dbReference>
<dbReference type="PIRSF" id="PIRSF016578">
    <property type="entry name" value="HsaA"/>
    <property type="match status" value="1"/>
</dbReference>
<dbReference type="InterPro" id="IPR009075">
    <property type="entry name" value="AcylCo_DH/oxidase_C"/>
</dbReference>
<evidence type="ECO:0000256" key="8">
    <source>
        <dbReference type="PIRSR" id="PIRSR634178-1"/>
    </source>
</evidence>
<feature type="domain" description="Acyl-CoA dehydrogenase/oxidase C-terminal" evidence="10">
    <location>
        <begin position="240"/>
        <end position="389"/>
    </location>
</feature>
<dbReference type="FunFam" id="2.40.110.10:FF:000001">
    <property type="entry name" value="Acyl-CoA dehydrogenase, mitochondrial"/>
    <property type="match status" value="1"/>
</dbReference>
<dbReference type="AlphaFoldDB" id="A0A5B8L603"/>
<keyword evidence="7 9" id="KW-0560">Oxidoreductase</keyword>
<evidence type="ECO:0000256" key="9">
    <source>
        <dbReference type="RuleBase" id="RU362125"/>
    </source>
</evidence>
<name>A0A5B8L603_9HYPH</name>
<keyword evidence="5 9" id="KW-0285">Flavoprotein</keyword>
<dbReference type="Gene3D" id="1.10.540.10">
    <property type="entry name" value="Acyl-CoA dehydrogenase/oxidase, N-terminal domain"/>
    <property type="match status" value="1"/>
</dbReference>
<comment type="cofactor">
    <cofactor evidence="1 9">
        <name>FAD</name>
        <dbReference type="ChEBI" id="CHEBI:57692"/>
    </cofactor>
</comment>
<dbReference type="GO" id="GO:0003995">
    <property type="term" value="F:acyl-CoA dehydrogenase activity"/>
    <property type="evidence" value="ECO:0007669"/>
    <property type="project" value="InterPro"/>
</dbReference>
<sequence>MDAIVDAAAGQFELNEDQRAIREMAQGFAADKVAPHALEWDRDKYFPADVIRETGPLGFGGIYVRDDVGGSALGRLDAVLIFEALAYACPGFSSFISIHNMAAWMIDMFGNDEQRQKYLPRLCSMELLASYCLTEPGSGSDAAALKTRAVRSGGNGSDYVLNGTKQFISGAGGNDVYVVMARTGEEDGPAGVSTFVVEKDAPGLSFGNNEAKMGWHMQETRQVVFEDCKVPAENLLSGEGAGFKIAMAGLDGGRLNIGACSLGGAQSALDKALAYAAERKAFGKAINQFQALQFKFADMETELSAARLMLYAAASKLDRKAHDASKWSAMAKRFVTDTGFDIANEALQIHGGYGYLHEYGVEKLVRDLRVHQILEGTNEIMRVIIARHLVGR</sequence>